<dbReference type="InterPro" id="IPR036259">
    <property type="entry name" value="MFS_trans_sf"/>
</dbReference>
<feature type="transmembrane region" description="Helical" evidence="7">
    <location>
        <begin position="379"/>
        <end position="399"/>
    </location>
</feature>
<dbReference type="AlphaFoldDB" id="A0A2S5VXH0"/>
<feature type="transmembrane region" description="Helical" evidence="7">
    <location>
        <begin position="142"/>
        <end position="163"/>
    </location>
</feature>
<dbReference type="InterPro" id="IPR001958">
    <property type="entry name" value="Tet-R_TetA/multi-R_MdtG-like"/>
</dbReference>
<dbReference type="GO" id="GO:0005886">
    <property type="term" value="C:plasma membrane"/>
    <property type="evidence" value="ECO:0007669"/>
    <property type="project" value="UniProtKB-SubCell"/>
</dbReference>
<feature type="domain" description="Major facilitator superfamily (MFS) profile" evidence="8">
    <location>
        <begin position="17"/>
        <end position="404"/>
    </location>
</feature>
<dbReference type="InterPro" id="IPR020846">
    <property type="entry name" value="MFS_dom"/>
</dbReference>
<feature type="transmembrane region" description="Helical" evidence="7">
    <location>
        <begin position="350"/>
        <end position="373"/>
    </location>
</feature>
<dbReference type="InterPro" id="IPR011701">
    <property type="entry name" value="MFS"/>
</dbReference>
<dbReference type="Gene3D" id="1.20.1250.20">
    <property type="entry name" value="MFS general substrate transporter like domains"/>
    <property type="match status" value="2"/>
</dbReference>
<evidence type="ECO:0000256" key="5">
    <source>
        <dbReference type="ARBA" id="ARBA00022989"/>
    </source>
</evidence>
<dbReference type="PROSITE" id="PS50850">
    <property type="entry name" value="MFS"/>
    <property type="match status" value="1"/>
</dbReference>
<evidence type="ECO:0000256" key="2">
    <source>
        <dbReference type="ARBA" id="ARBA00022448"/>
    </source>
</evidence>
<evidence type="ECO:0000256" key="4">
    <source>
        <dbReference type="ARBA" id="ARBA00022692"/>
    </source>
</evidence>
<evidence type="ECO:0000256" key="7">
    <source>
        <dbReference type="SAM" id="Phobius"/>
    </source>
</evidence>
<dbReference type="EMBL" id="PSXY01000002">
    <property type="protein sequence ID" value="PPF70974.1"/>
    <property type="molecule type" value="Genomic_DNA"/>
</dbReference>
<gene>
    <name evidence="9" type="ORF">C5E16_01620</name>
</gene>
<comment type="subcellular location">
    <subcellularLocation>
        <location evidence="1">Cell membrane</location>
        <topology evidence="1">Multi-pass membrane protein</topology>
    </subcellularLocation>
</comment>
<keyword evidence="5 7" id="KW-1133">Transmembrane helix</keyword>
<sequence length="409" mass="42365">MTNIPRPSDTSQIWRRNLLVCALGSFTTIIGMTLILPILPLYVRDLGIDDPREATFWSGVAYAATFLTAALTAPLWGYLGDRFGRKPMLIRASLGMAVAMSLIGLAQDVTQLVLLRLLVGLLGGYASGSTILVAAQTPKERSAWAIGVLSSAIMAGTIAGPLIGGTLAQTIGVQGAFLATGGLIFIAFLSTTIFLKEVPRDAASRAGARRGGSWAAAPHKLPILALLSLSTLLTFATISVEPIIAADVQDLTGSTDDVAIYSAVFFSLTAFGTILSGPNLGRLADRIGHMQVLVVSLVAATLFLAVQSLAGDLITFAILRFLTGVALGGITPSVVATIRRLLPDTSVGLVLGYNVSAQYIGQVAGPILAGAIGSTSGTSAVFLATAVVTALGLITATAIRRSFRQQLTA</sequence>
<evidence type="ECO:0000259" key="8">
    <source>
        <dbReference type="PROSITE" id="PS50850"/>
    </source>
</evidence>
<feature type="transmembrane region" description="Helical" evidence="7">
    <location>
        <begin position="20"/>
        <end position="43"/>
    </location>
</feature>
<evidence type="ECO:0000256" key="6">
    <source>
        <dbReference type="ARBA" id="ARBA00023136"/>
    </source>
</evidence>
<dbReference type="SUPFAM" id="SSF103473">
    <property type="entry name" value="MFS general substrate transporter"/>
    <property type="match status" value="1"/>
</dbReference>
<feature type="transmembrane region" description="Helical" evidence="7">
    <location>
        <begin position="258"/>
        <end position="280"/>
    </location>
</feature>
<keyword evidence="3" id="KW-1003">Cell membrane</keyword>
<evidence type="ECO:0000313" key="9">
    <source>
        <dbReference type="EMBL" id="PPF70974.1"/>
    </source>
</evidence>
<dbReference type="PANTHER" id="PTHR43414:SF1">
    <property type="entry name" value="PEPTIDE PERMEASE"/>
    <property type="match status" value="1"/>
</dbReference>
<accession>A0A2S5VXH0</accession>
<reference evidence="9 10" key="1">
    <citation type="submission" date="2018-02" db="EMBL/GenBank/DDBJ databases">
        <title>Bacteriophage NCPPB3778 and a type I-E CRISPR drive the evolution of the US Biological Select Agent, Rathayibacter toxicus.</title>
        <authorList>
            <person name="Davis E.W.II."/>
            <person name="Tabima J.F."/>
            <person name="Weisberg A.J."/>
            <person name="Lopes L.D."/>
            <person name="Wiseman M.S."/>
            <person name="Wiseman M.S."/>
            <person name="Pupko T."/>
            <person name="Belcher M.S."/>
            <person name="Sechler A.J."/>
            <person name="Tancos M.A."/>
            <person name="Schroeder B.K."/>
            <person name="Murray T.D."/>
            <person name="Luster D.G."/>
            <person name="Schneider W.L."/>
            <person name="Rogers E."/>
            <person name="Andreote F.D."/>
            <person name="Grunwald N.J."/>
            <person name="Putnam M.L."/>
            <person name="Chang J.H."/>
        </authorList>
    </citation>
    <scope>NUCLEOTIDE SEQUENCE [LARGE SCALE GENOMIC DNA]</scope>
    <source>
        <strain evidence="9 10">AY1B3</strain>
    </source>
</reference>
<dbReference type="Pfam" id="PF07690">
    <property type="entry name" value="MFS_1"/>
    <property type="match status" value="1"/>
</dbReference>
<dbReference type="Proteomes" id="UP000239241">
    <property type="component" value="Unassembled WGS sequence"/>
</dbReference>
<protein>
    <submittedName>
        <fullName evidence="9">MFS transporter</fullName>
    </submittedName>
</protein>
<feature type="transmembrane region" description="Helical" evidence="7">
    <location>
        <begin position="223"/>
        <end position="246"/>
    </location>
</feature>
<proteinExistence type="predicted"/>
<feature type="transmembrane region" description="Helical" evidence="7">
    <location>
        <begin position="316"/>
        <end position="338"/>
    </location>
</feature>
<feature type="transmembrane region" description="Helical" evidence="7">
    <location>
        <begin position="55"/>
        <end position="76"/>
    </location>
</feature>
<evidence type="ECO:0000313" key="10">
    <source>
        <dbReference type="Proteomes" id="UP000239241"/>
    </source>
</evidence>
<comment type="caution">
    <text evidence="9">The sequence shown here is derived from an EMBL/GenBank/DDBJ whole genome shotgun (WGS) entry which is preliminary data.</text>
</comment>
<feature type="transmembrane region" description="Helical" evidence="7">
    <location>
        <begin position="113"/>
        <end position="135"/>
    </location>
</feature>
<feature type="transmembrane region" description="Helical" evidence="7">
    <location>
        <begin position="175"/>
        <end position="195"/>
    </location>
</feature>
<name>A0A2S5VXH0_9MICO</name>
<keyword evidence="4 7" id="KW-0812">Transmembrane</keyword>
<dbReference type="PRINTS" id="PR01035">
    <property type="entry name" value="TCRTETA"/>
</dbReference>
<dbReference type="RefSeq" id="WP_104289274.1">
    <property type="nucleotide sequence ID" value="NZ_PSXY01000002.1"/>
</dbReference>
<evidence type="ECO:0000256" key="3">
    <source>
        <dbReference type="ARBA" id="ARBA00022475"/>
    </source>
</evidence>
<dbReference type="GO" id="GO:0022857">
    <property type="term" value="F:transmembrane transporter activity"/>
    <property type="evidence" value="ECO:0007669"/>
    <property type="project" value="InterPro"/>
</dbReference>
<keyword evidence="6 7" id="KW-0472">Membrane</keyword>
<feature type="transmembrane region" description="Helical" evidence="7">
    <location>
        <begin position="292"/>
        <end position="310"/>
    </location>
</feature>
<keyword evidence="2" id="KW-0813">Transport</keyword>
<evidence type="ECO:0000256" key="1">
    <source>
        <dbReference type="ARBA" id="ARBA00004651"/>
    </source>
</evidence>
<organism evidence="9 10">
    <name type="scientific">Clavibacter michiganensis</name>
    <dbReference type="NCBI Taxonomy" id="28447"/>
    <lineage>
        <taxon>Bacteria</taxon>
        <taxon>Bacillati</taxon>
        <taxon>Actinomycetota</taxon>
        <taxon>Actinomycetes</taxon>
        <taxon>Micrococcales</taxon>
        <taxon>Microbacteriaceae</taxon>
        <taxon>Clavibacter</taxon>
    </lineage>
</organism>
<dbReference type="PANTHER" id="PTHR43414">
    <property type="entry name" value="MULTIDRUG RESISTANCE PROTEIN MDTG"/>
    <property type="match status" value="1"/>
</dbReference>
<feature type="transmembrane region" description="Helical" evidence="7">
    <location>
        <begin position="88"/>
        <end position="107"/>
    </location>
</feature>